<dbReference type="PROSITE" id="PS51140">
    <property type="entry name" value="CUE"/>
    <property type="match status" value="1"/>
</dbReference>
<feature type="coiled-coil region" evidence="1">
    <location>
        <begin position="299"/>
        <end position="333"/>
    </location>
</feature>
<reference evidence="4" key="1">
    <citation type="journal article" date="2024" name="IScience">
        <title>Strigolactones Initiate the Formation of Haustorium-like Structures in Castilleja.</title>
        <authorList>
            <person name="Buerger M."/>
            <person name="Peterson D."/>
            <person name="Chory J."/>
        </authorList>
    </citation>
    <scope>NUCLEOTIDE SEQUENCE [LARGE SCALE GENOMIC DNA]</scope>
</reference>
<gene>
    <name evidence="3" type="ORF">CASFOL_010033</name>
</gene>
<organism evidence="3 4">
    <name type="scientific">Castilleja foliolosa</name>
    <dbReference type="NCBI Taxonomy" id="1961234"/>
    <lineage>
        <taxon>Eukaryota</taxon>
        <taxon>Viridiplantae</taxon>
        <taxon>Streptophyta</taxon>
        <taxon>Embryophyta</taxon>
        <taxon>Tracheophyta</taxon>
        <taxon>Spermatophyta</taxon>
        <taxon>Magnoliopsida</taxon>
        <taxon>eudicotyledons</taxon>
        <taxon>Gunneridae</taxon>
        <taxon>Pentapetalae</taxon>
        <taxon>asterids</taxon>
        <taxon>lamiids</taxon>
        <taxon>Lamiales</taxon>
        <taxon>Orobanchaceae</taxon>
        <taxon>Pedicularideae</taxon>
        <taxon>Castillejinae</taxon>
        <taxon>Castilleja</taxon>
    </lineage>
</organism>
<feature type="domain" description="CUE" evidence="2">
    <location>
        <begin position="2"/>
        <end position="45"/>
    </location>
</feature>
<dbReference type="PANTHER" id="PTHR48459:SF1">
    <property type="entry name" value="CUE DOMAIN-CONTAINING PROTEIN"/>
    <property type="match status" value="1"/>
</dbReference>
<dbReference type="PANTHER" id="PTHR48459">
    <property type="entry name" value="CUE DOMAIN-CONTAINING PROTEIN"/>
    <property type="match status" value="1"/>
</dbReference>
<dbReference type="SMART" id="SM00546">
    <property type="entry name" value="CUE"/>
    <property type="match status" value="1"/>
</dbReference>
<evidence type="ECO:0000313" key="4">
    <source>
        <dbReference type="Proteomes" id="UP001632038"/>
    </source>
</evidence>
<dbReference type="CDD" id="cd14279">
    <property type="entry name" value="CUE"/>
    <property type="match status" value="1"/>
</dbReference>
<dbReference type="Pfam" id="PF02845">
    <property type="entry name" value="CUE"/>
    <property type="match status" value="1"/>
</dbReference>
<proteinExistence type="predicted"/>
<name>A0ABD3DRZ0_9LAMI</name>
<keyword evidence="1" id="KW-0175">Coiled coil</keyword>
<dbReference type="AlphaFoldDB" id="A0ABD3DRZ0"/>
<protein>
    <recommendedName>
        <fullName evidence="2">CUE domain-containing protein</fullName>
    </recommendedName>
</protein>
<sequence length="485" mass="54149">MGFNEVFLSLKELFPQIDERALKAVAIEHSKDVDAAVASVLEEIIPFFFGKSIPNNPFNQSIYIPELSQAVSDNGQFMQNDYYELTCLEKENNHKSKLIMSANVHSLSEPVVLVDLNEADTLHVEVLGGPVTEVTNSGDKLSEKNVEISSDIIPETANFVREDEGDKESDVNENKSEKLHESLISQSSQARAVDVLKEIIEEAKNNKKTLFAAMESVIRLMKQVELKEQILEQTKAEAVLGGKNIMDKVEELKQMLQHAKEANDMHTGEVYGEKAILGTELKELQSRVLSLSDERDKSLAVLDEMRQTLEVQLAAAEKEIQSAELEKLEKENSARKLLAHQELIMEKVVQESKILKQQSEDNAKLQEFLMDHGSVVDMLQGELAVICQDVRVLKEKFDERVPISKSLFSSQTSFILASSSKSSSSYKSLVTDSVEPISMGGDDDLLETQKTVDDGLVCEHDKASIGNLRALADDGWEYCERENNA</sequence>
<feature type="coiled-coil region" evidence="1">
    <location>
        <begin position="193"/>
        <end position="269"/>
    </location>
</feature>
<dbReference type="InterPro" id="IPR003892">
    <property type="entry name" value="CUE"/>
</dbReference>
<comment type="caution">
    <text evidence="3">The sequence shown here is derived from an EMBL/GenBank/DDBJ whole genome shotgun (WGS) entry which is preliminary data.</text>
</comment>
<keyword evidence="4" id="KW-1185">Reference proteome</keyword>
<accession>A0ABD3DRZ0</accession>
<evidence type="ECO:0000313" key="3">
    <source>
        <dbReference type="EMBL" id="KAL3644853.1"/>
    </source>
</evidence>
<evidence type="ECO:0000259" key="2">
    <source>
        <dbReference type="PROSITE" id="PS51140"/>
    </source>
</evidence>
<dbReference type="EMBL" id="JAVIJP010000013">
    <property type="protein sequence ID" value="KAL3644853.1"/>
    <property type="molecule type" value="Genomic_DNA"/>
</dbReference>
<evidence type="ECO:0000256" key="1">
    <source>
        <dbReference type="SAM" id="Coils"/>
    </source>
</evidence>
<dbReference type="Proteomes" id="UP001632038">
    <property type="component" value="Unassembled WGS sequence"/>
</dbReference>